<gene>
    <name evidence="2" type="ORF">MERR_LOCUS33433</name>
</gene>
<evidence type="ECO:0000313" key="3">
    <source>
        <dbReference type="Proteomes" id="UP000467841"/>
    </source>
</evidence>
<dbReference type="Proteomes" id="UP000467841">
    <property type="component" value="Unassembled WGS sequence"/>
</dbReference>
<dbReference type="PANTHER" id="PTHR35117:SF1">
    <property type="entry name" value="MYOSIN-M HEAVY PROTEIN"/>
    <property type="match status" value="1"/>
</dbReference>
<reference evidence="2" key="1">
    <citation type="submission" date="2020-01" db="EMBL/GenBank/DDBJ databases">
        <authorList>
            <person name="Mishra B."/>
        </authorList>
    </citation>
    <scope>NUCLEOTIDE SEQUENCE [LARGE SCALE GENOMIC DNA]</scope>
</reference>
<name>A0A6D2KDI7_9BRAS</name>
<protein>
    <submittedName>
        <fullName evidence="2">Uncharacterized protein</fullName>
    </submittedName>
</protein>
<organism evidence="2 3">
    <name type="scientific">Microthlaspi erraticum</name>
    <dbReference type="NCBI Taxonomy" id="1685480"/>
    <lineage>
        <taxon>Eukaryota</taxon>
        <taxon>Viridiplantae</taxon>
        <taxon>Streptophyta</taxon>
        <taxon>Embryophyta</taxon>
        <taxon>Tracheophyta</taxon>
        <taxon>Spermatophyta</taxon>
        <taxon>Magnoliopsida</taxon>
        <taxon>eudicotyledons</taxon>
        <taxon>Gunneridae</taxon>
        <taxon>Pentapetalae</taxon>
        <taxon>rosids</taxon>
        <taxon>malvids</taxon>
        <taxon>Brassicales</taxon>
        <taxon>Brassicaceae</taxon>
        <taxon>Coluteocarpeae</taxon>
        <taxon>Microthlaspi</taxon>
    </lineage>
</organism>
<dbReference type="AlphaFoldDB" id="A0A6D2KDI7"/>
<dbReference type="PANTHER" id="PTHR35117">
    <property type="entry name" value="MYOSIN-M HEAVY PROTEIN"/>
    <property type="match status" value="1"/>
</dbReference>
<keyword evidence="3" id="KW-1185">Reference proteome</keyword>
<sequence length="90" mass="9378">MCLEAPAGTADLASTSPSQSEPEVDLSDIDFSILGEDFSFSELLVDFDLGFKGSTPNAPTETVSGSSPESGNGDIEHDQAMSEYTADGLK</sequence>
<evidence type="ECO:0000313" key="2">
    <source>
        <dbReference type="EMBL" id="CAA7046198.1"/>
    </source>
</evidence>
<feature type="compositionally biased region" description="Polar residues" evidence="1">
    <location>
        <begin position="12"/>
        <end position="21"/>
    </location>
</feature>
<comment type="caution">
    <text evidence="2">The sequence shown here is derived from an EMBL/GenBank/DDBJ whole genome shotgun (WGS) entry which is preliminary data.</text>
</comment>
<feature type="region of interest" description="Disordered" evidence="1">
    <location>
        <begin position="54"/>
        <end position="90"/>
    </location>
</feature>
<dbReference type="EMBL" id="CACVBM020001340">
    <property type="protein sequence ID" value="CAA7046198.1"/>
    <property type="molecule type" value="Genomic_DNA"/>
</dbReference>
<feature type="compositionally biased region" description="Polar residues" evidence="1">
    <location>
        <begin position="54"/>
        <end position="70"/>
    </location>
</feature>
<feature type="region of interest" description="Disordered" evidence="1">
    <location>
        <begin position="1"/>
        <end position="24"/>
    </location>
</feature>
<evidence type="ECO:0000256" key="1">
    <source>
        <dbReference type="SAM" id="MobiDB-lite"/>
    </source>
</evidence>
<dbReference type="OrthoDB" id="1729244at2759"/>
<proteinExistence type="predicted"/>
<accession>A0A6D2KDI7</accession>